<proteinExistence type="predicted"/>
<accession>A0A9N7G3G3</accession>
<dbReference type="AlphaFoldDB" id="A0A9N7G3G3"/>
<evidence type="ECO:0000313" key="1">
    <source>
        <dbReference type="EMBL" id="ADQ44499.1"/>
    </source>
</evidence>
<geneLocation type="plasmid" evidence="1">
    <name>297_lp36</name>
</geneLocation>
<protein>
    <submittedName>
        <fullName evidence="1">Uncharacterized protein</fullName>
    </submittedName>
</protein>
<dbReference type="EMBL" id="CP002256">
    <property type="protein sequence ID" value="ADQ44499.1"/>
    <property type="molecule type" value="Genomic_DNA"/>
</dbReference>
<name>A0A9N7G3G3_BORBG</name>
<reference evidence="1" key="1">
    <citation type="journal article" date="2011" name="J. Bacteriol.">
        <title>Whole-genome sequences of thirteen isolates of Borrelia burgdorferi.</title>
        <authorList>
            <person name="Schutzer S.E."/>
            <person name="Fraser-Liggett C.M."/>
            <person name="Casjens S.R."/>
            <person name="Qiu W.G."/>
            <person name="Dunn J.J."/>
            <person name="Mongodin E.F."/>
            <person name="Luft B.J."/>
        </authorList>
    </citation>
    <scope>NUCLEOTIDE SEQUENCE [LARGE SCALE GENOMIC DNA]</scope>
    <source>
        <strain evidence="1">297</strain>
    </source>
</reference>
<keyword evidence="1" id="KW-0614">Plasmid</keyword>
<sequence>MELVQMYNPKMILKIFLILLYLEHFKLSKAKINKMLNLNSKDEFFKEKENNFIVAGLIF</sequence>
<organism evidence="1">
    <name type="scientific">Borreliella burgdorferi 297</name>
    <dbReference type="NCBI Taxonomy" id="521009"/>
    <lineage>
        <taxon>Bacteria</taxon>
        <taxon>Pseudomonadati</taxon>
        <taxon>Spirochaetota</taxon>
        <taxon>Spirochaetia</taxon>
        <taxon>Spirochaetales</taxon>
        <taxon>Borreliaceae</taxon>
        <taxon>Borreliella</taxon>
    </lineage>
</organism>
<gene>
    <name evidence="1" type="ORF">Bbu297_K06</name>
</gene>